<dbReference type="SUPFAM" id="SSF52540">
    <property type="entry name" value="P-loop containing nucleoside triphosphate hydrolases"/>
    <property type="match status" value="1"/>
</dbReference>
<protein>
    <submittedName>
        <fullName evidence="3">Uncharacterized protein</fullName>
    </submittedName>
</protein>
<feature type="domain" description="OLD protein-like TOPRIM" evidence="2">
    <location>
        <begin position="376"/>
        <end position="441"/>
    </location>
</feature>
<dbReference type="Gene3D" id="3.40.50.300">
    <property type="entry name" value="P-loop containing nucleotide triphosphate hydrolases"/>
    <property type="match status" value="1"/>
</dbReference>
<dbReference type="InterPro" id="IPR034139">
    <property type="entry name" value="TOPRIM_OLD"/>
</dbReference>
<dbReference type="STRING" id="1802538.A2382_01020"/>
<sequence length="536" mass="61721">MKISKLKLFNYKQFKEFSIDFNDDTNLLIGDNESGKSTILEAINLCLTGYYRNQNLKNNLTSEIFNKETIREYLESLKTKNKKEPPTLKIELYIKDIDASLSGDLCSESGSENCGLSYEVRLNEEFCKMYNEWLKGTPESQTNSLPIEYYKVEWQNFSRQPILAQLLPLKCSFINSTNYIYQNGSEAYISRNISNNLEPVDQVALSQKYREALVSFEKDKAIDKINKKDEIANSGLGGKRVTISIHDGSKNDWLSAIVVKLDEMNYPLLGQGIQSMFKIKLALSHKKINEKNLILIEELENHLSFINLQKFVTEISQMLSDKQLIITTHNSFIINNLNLKNVLLLNNNGYIGFSDLDLDTQEYFKKLDGYDTMKVFISKKIILCEGPADELIIKKAYLVKYTKLPQEDNIQIICVGSSVKRFLMLAKRLPNTKIAVVLDNDRNLTSLKDDLKEYLKCNHENLFTGSDDTEWTLEPCLIKSFGEKYLKTLFNYSGDNLEGYMTRNKTDCSLKLFDKPDLKNNQFPKYIISAIEYVNK</sequence>
<comment type="caution">
    <text evidence="3">The sequence shown here is derived from an EMBL/GenBank/DDBJ whole genome shotgun (WGS) entry which is preliminary data.</text>
</comment>
<dbReference type="AlphaFoldDB" id="A0A1F8CT92"/>
<dbReference type="PANTHER" id="PTHR43581:SF4">
    <property type="entry name" value="ATP_GTP PHOSPHATASE"/>
    <property type="match status" value="1"/>
</dbReference>
<evidence type="ECO:0000313" key="4">
    <source>
        <dbReference type="Proteomes" id="UP000178999"/>
    </source>
</evidence>
<evidence type="ECO:0000313" key="3">
    <source>
        <dbReference type="EMBL" id="OGM79491.1"/>
    </source>
</evidence>
<evidence type="ECO:0000259" key="2">
    <source>
        <dbReference type="Pfam" id="PF20469"/>
    </source>
</evidence>
<accession>A0A1F8CT92</accession>
<feature type="domain" description="Endonuclease GajA/Old nuclease/RecF-like AAA" evidence="1">
    <location>
        <begin position="1"/>
        <end position="334"/>
    </location>
</feature>
<dbReference type="Pfam" id="PF20469">
    <property type="entry name" value="OLD-like_TOPRIM"/>
    <property type="match status" value="1"/>
</dbReference>
<organism evidence="3 4">
    <name type="scientific">Candidatus Woesebacteria bacterium RIFOXYB1_FULL_38_16</name>
    <dbReference type="NCBI Taxonomy" id="1802538"/>
    <lineage>
        <taxon>Bacteria</taxon>
        <taxon>Candidatus Woeseibacteriota</taxon>
    </lineage>
</organism>
<dbReference type="Pfam" id="PF13175">
    <property type="entry name" value="AAA_15"/>
    <property type="match status" value="1"/>
</dbReference>
<reference evidence="3 4" key="1">
    <citation type="journal article" date="2016" name="Nat. Commun.">
        <title>Thousands of microbial genomes shed light on interconnected biogeochemical processes in an aquifer system.</title>
        <authorList>
            <person name="Anantharaman K."/>
            <person name="Brown C.T."/>
            <person name="Hug L.A."/>
            <person name="Sharon I."/>
            <person name="Castelle C.J."/>
            <person name="Probst A.J."/>
            <person name="Thomas B.C."/>
            <person name="Singh A."/>
            <person name="Wilkins M.J."/>
            <person name="Karaoz U."/>
            <person name="Brodie E.L."/>
            <person name="Williams K.H."/>
            <person name="Hubbard S.S."/>
            <person name="Banfield J.F."/>
        </authorList>
    </citation>
    <scope>NUCLEOTIDE SEQUENCE [LARGE SCALE GENOMIC DNA]</scope>
</reference>
<dbReference type="InterPro" id="IPR027417">
    <property type="entry name" value="P-loop_NTPase"/>
</dbReference>
<name>A0A1F8CT92_9BACT</name>
<dbReference type="PANTHER" id="PTHR43581">
    <property type="entry name" value="ATP/GTP PHOSPHATASE"/>
    <property type="match status" value="1"/>
</dbReference>
<dbReference type="EMBL" id="MGHY01000014">
    <property type="protein sequence ID" value="OGM79491.1"/>
    <property type="molecule type" value="Genomic_DNA"/>
</dbReference>
<proteinExistence type="predicted"/>
<dbReference type="InterPro" id="IPR051396">
    <property type="entry name" value="Bact_Antivir_Def_Nuclease"/>
</dbReference>
<dbReference type="InterPro" id="IPR041685">
    <property type="entry name" value="AAA_GajA/Old/RecF-like"/>
</dbReference>
<gene>
    <name evidence="3" type="ORF">A2382_01020</name>
</gene>
<evidence type="ECO:0000259" key="1">
    <source>
        <dbReference type="Pfam" id="PF13175"/>
    </source>
</evidence>
<dbReference type="Proteomes" id="UP000178999">
    <property type="component" value="Unassembled WGS sequence"/>
</dbReference>